<dbReference type="EMBL" id="BAAADS010000015">
    <property type="protein sequence ID" value="GAA0604118.1"/>
    <property type="molecule type" value="Genomic_DNA"/>
</dbReference>
<evidence type="ECO:0000313" key="3">
    <source>
        <dbReference type="Proteomes" id="UP001500866"/>
    </source>
</evidence>
<keyword evidence="3" id="KW-1185">Reference proteome</keyword>
<proteinExistence type="predicted"/>
<dbReference type="InterPro" id="IPR011428">
    <property type="entry name" value="Spore_coat_X/V"/>
</dbReference>
<accession>A0ABP3R6V4</accession>
<protein>
    <recommendedName>
        <fullName evidence="1">Spore coat protein X/V domain-containing protein</fullName>
    </recommendedName>
</protein>
<reference evidence="3" key="1">
    <citation type="journal article" date="2019" name="Int. J. Syst. Evol. Microbiol.">
        <title>The Global Catalogue of Microorganisms (GCM) 10K type strain sequencing project: providing services to taxonomists for standard genome sequencing and annotation.</title>
        <authorList>
            <consortium name="The Broad Institute Genomics Platform"/>
            <consortium name="The Broad Institute Genome Sequencing Center for Infectious Disease"/>
            <person name="Wu L."/>
            <person name="Ma J."/>
        </authorList>
    </citation>
    <scope>NUCLEOTIDE SEQUENCE [LARGE SCALE GENOMIC DNA]</scope>
    <source>
        <strain evidence="3">JCM 15395</strain>
    </source>
</reference>
<evidence type="ECO:0000259" key="1">
    <source>
        <dbReference type="Pfam" id="PF07552"/>
    </source>
</evidence>
<dbReference type="Pfam" id="PF07552">
    <property type="entry name" value="Coat_X"/>
    <property type="match status" value="2"/>
</dbReference>
<dbReference type="RefSeq" id="WP_343812919.1">
    <property type="nucleotide sequence ID" value="NZ_BAAADS010000015.1"/>
</dbReference>
<dbReference type="Proteomes" id="UP001500866">
    <property type="component" value="Unassembled WGS sequence"/>
</dbReference>
<organism evidence="2 3">
    <name type="scientific">Virgibacillus siamensis</name>
    <dbReference type="NCBI Taxonomy" id="480071"/>
    <lineage>
        <taxon>Bacteria</taxon>
        <taxon>Bacillati</taxon>
        <taxon>Bacillota</taxon>
        <taxon>Bacilli</taxon>
        <taxon>Bacillales</taxon>
        <taxon>Bacillaceae</taxon>
        <taxon>Virgibacillus</taxon>
    </lineage>
</organism>
<evidence type="ECO:0000313" key="2">
    <source>
        <dbReference type="EMBL" id="GAA0604118.1"/>
    </source>
</evidence>
<sequence length="186" mass="21149">MSSNKSHSTGRKSKYFYYKGRKKSDHHQCCNHCEEEQCSTECNKCNDKYRSDNEFDRYFDDADATVTQEGDQYSFMDQESAEMIWVKESCNITVDSTDTQAALSLQASLQLAITLVLNIAIGDSNRSNSVSQELMQHFNADQVNKQKIFIYNTKDATVTTTDTDLVINIQLLLQLLLALVVMVDVL</sequence>
<gene>
    <name evidence="2" type="ORF">GCM10009001_21590</name>
</gene>
<name>A0ABP3R6V4_9BACI</name>
<feature type="domain" description="Spore coat protein X/V" evidence="1">
    <location>
        <begin position="129"/>
        <end position="185"/>
    </location>
</feature>
<feature type="domain" description="Spore coat protein X/V" evidence="1">
    <location>
        <begin position="65"/>
        <end position="121"/>
    </location>
</feature>
<comment type="caution">
    <text evidence="2">The sequence shown here is derived from an EMBL/GenBank/DDBJ whole genome shotgun (WGS) entry which is preliminary data.</text>
</comment>